<gene>
    <name evidence="1" type="ORF">LT679_09210</name>
</gene>
<dbReference type="Proteomes" id="UP001199919">
    <property type="component" value="Unassembled WGS sequence"/>
</dbReference>
<protein>
    <submittedName>
        <fullName evidence="1">DUF6361 family protein</fullName>
    </submittedName>
</protein>
<dbReference type="RefSeq" id="WP_232177178.1">
    <property type="nucleotide sequence ID" value="NZ_JAJPWV010000003.1"/>
</dbReference>
<dbReference type="Pfam" id="PF19888">
    <property type="entry name" value="DUF6361"/>
    <property type="match status" value="1"/>
</dbReference>
<organism evidence="1 2">
    <name type="scientific">Mucilaginibacter roseus</name>
    <dbReference type="NCBI Taxonomy" id="1528868"/>
    <lineage>
        <taxon>Bacteria</taxon>
        <taxon>Pseudomonadati</taxon>
        <taxon>Bacteroidota</taxon>
        <taxon>Sphingobacteriia</taxon>
        <taxon>Sphingobacteriales</taxon>
        <taxon>Sphingobacteriaceae</taxon>
        <taxon>Mucilaginibacter</taxon>
    </lineage>
</organism>
<comment type="caution">
    <text evidence="1">The sequence shown here is derived from an EMBL/GenBank/DDBJ whole genome shotgun (WGS) entry which is preliminary data.</text>
</comment>
<accession>A0ABS8U5E1</accession>
<keyword evidence="2" id="KW-1185">Reference proteome</keyword>
<evidence type="ECO:0000313" key="1">
    <source>
        <dbReference type="EMBL" id="MCD8740776.1"/>
    </source>
</evidence>
<sequence>MAAGLGWIDFSKEHRDRVFSVIDMLGEPGTVDELGIGVVRDALADWLFPGVSTIQTRPKYFLLLPQLIQDYVTAYKNKQDVPALSIWLREKEHALMHELAENYNYEVNNGVIGVSVAANDGELARRASSIYWNGIRIHNIIDTHYSLNDYLHYNTLAGMIRNNATGTETDDPDMFSELDGFGLNLHKFPETDEPLKLDLSRDEASYLRDQFRADEAGRKRPENILRHLMIYEEDASFARESPNFEVFGNLLLEGGRLSDASSHLLQIALDFAFLIHAAHIRFNVLLHRQAGVEGFDDRWMEWLSSFNTQKSVLQRFDINYLLQKIAPRTKKFTQNFLRKFYEELMQPVINEAKIDELVRNQEINNKNEKSKLASRSGEYYDWVGIREIPYRFYQVRTIMNDLYSAFNA</sequence>
<dbReference type="InterPro" id="IPR045941">
    <property type="entry name" value="DUF6361"/>
</dbReference>
<proteinExistence type="predicted"/>
<reference evidence="1 2" key="1">
    <citation type="submission" date="2021-12" db="EMBL/GenBank/DDBJ databases">
        <title>Mucilaginibacter roseus genome.</title>
        <authorList>
            <person name="Ferreira J.R."/>
            <person name="Newman J.D."/>
        </authorList>
    </citation>
    <scope>NUCLEOTIDE SEQUENCE [LARGE SCALE GENOMIC DNA]</scope>
    <source>
        <strain evidence="1 2">LMG 28454</strain>
    </source>
</reference>
<dbReference type="EMBL" id="JAJPWV010000003">
    <property type="protein sequence ID" value="MCD8740776.1"/>
    <property type="molecule type" value="Genomic_DNA"/>
</dbReference>
<name>A0ABS8U5E1_9SPHI</name>
<evidence type="ECO:0000313" key="2">
    <source>
        <dbReference type="Proteomes" id="UP001199919"/>
    </source>
</evidence>